<dbReference type="Gene3D" id="3.10.129.10">
    <property type="entry name" value="Hotdog Thioesterase"/>
    <property type="match status" value="1"/>
</dbReference>
<comment type="caution">
    <text evidence="1">The sequence shown here is derived from an EMBL/GenBank/DDBJ whole genome shotgun (WGS) entry which is preliminary data.</text>
</comment>
<reference evidence="1" key="2">
    <citation type="submission" date="2020-09" db="EMBL/GenBank/DDBJ databases">
        <authorList>
            <person name="Sun Q."/>
            <person name="Zhou Y."/>
        </authorList>
    </citation>
    <scope>NUCLEOTIDE SEQUENCE</scope>
    <source>
        <strain evidence="1">CGMCC 4.7308</strain>
    </source>
</reference>
<gene>
    <name evidence="1" type="ORF">GCM10011594_13090</name>
</gene>
<dbReference type="InterPro" id="IPR029069">
    <property type="entry name" value="HotDog_dom_sf"/>
</dbReference>
<reference evidence="1" key="1">
    <citation type="journal article" date="2014" name="Int. J. Syst. Evol. Microbiol.">
        <title>Complete genome sequence of Corynebacterium casei LMG S-19264T (=DSM 44701T), isolated from a smear-ripened cheese.</title>
        <authorList>
            <consortium name="US DOE Joint Genome Institute (JGI-PGF)"/>
            <person name="Walter F."/>
            <person name="Albersmeier A."/>
            <person name="Kalinowski J."/>
            <person name="Ruckert C."/>
        </authorList>
    </citation>
    <scope>NUCLEOTIDE SEQUENCE</scope>
    <source>
        <strain evidence="1">CGMCC 4.7308</strain>
    </source>
</reference>
<dbReference type="EMBL" id="BMNA01000002">
    <property type="protein sequence ID" value="GGL94651.1"/>
    <property type="molecule type" value="Genomic_DNA"/>
</dbReference>
<keyword evidence="2" id="KW-1185">Reference proteome</keyword>
<sequence length="151" mass="16551">MTLPDIDELRERLVGHPFPGGSFRVAEYERWLSHDAMRSPALAAPLLHPVWILLGALRGMGISIDELTGLAGAGAHDGTVFGETEMEQRRPLRADVEYTVRGGVADLVRRVGRRAGTMDLLTFRLEIVEPTGEVAAVSSQTFVFPRRDADA</sequence>
<dbReference type="RefSeq" id="WP_188940661.1">
    <property type="nucleotide sequence ID" value="NZ_BMNA01000002.1"/>
</dbReference>
<evidence type="ECO:0008006" key="3">
    <source>
        <dbReference type="Google" id="ProtNLM"/>
    </source>
</evidence>
<dbReference type="Proteomes" id="UP000655208">
    <property type="component" value="Unassembled WGS sequence"/>
</dbReference>
<organism evidence="1 2">
    <name type="scientific">Nakamurella endophytica</name>
    <dbReference type="NCBI Taxonomy" id="1748367"/>
    <lineage>
        <taxon>Bacteria</taxon>
        <taxon>Bacillati</taxon>
        <taxon>Actinomycetota</taxon>
        <taxon>Actinomycetes</taxon>
        <taxon>Nakamurellales</taxon>
        <taxon>Nakamurellaceae</taxon>
        <taxon>Nakamurella</taxon>
    </lineage>
</organism>
<evidence type="ECO:0000313" key="1">
    <source>
        <dbReference type="EMBL" id="GGL94651.1"/>
    </source>
</evidence>
<protein>
    <recommendedName>
        <fullName evidence="3">N-terminal of MaoC-like dehydratase domain-containing protein</fullName>
    </recommendedName>
</protein>
<accession>A0A917WE61</accession>
<name>A0A917WE61_9ACTN</name>
<evidence type="ECO:0000313" key="2">
    <source>
        <dbReference type="Proteomes" id="UP000655208"/>
    </source>
</evidence>
<dbReference type="AlphaFoldDB" id="A0A917WE61"/>
<dbReference type="SUPFAM" id="SSF54637">
    <property type="entry name" value="Thioesterase/thiol ester dehydrase-isomerase"/>
    <property type="match status" value="1"/>
</dbReference>
<proteinExistence type="predicted"/>